<reference evidence="3" key="1">
    <citation type="submission" date="2007-11" db="EMBL/GenBank/DDBJ databases">
        <title>Complete genome sequence of Clostridium phytofermentans ISDg.</title>
        <authorList>
            <person name="Leschine S.B."/>
            <person name="Warnick T.A."/>
            <person name="Blanchard J.L."/>
            <person name="Schnell D.J."/>
            <person name="Petit E.L."/>
            <person name="LaTouf W.G."/>
            <person name="Copeland A."/>
            <person name="Lucas S."/>
            <person name="Lapidus A."/>
            <person name="Barry K."/>
            <person name="Glavina del Rio T."/>
            <person name="Dalin E."/>
            <person name="Tice H."/>
            <person name="Pitluck S."/>
            <person name="Kiss H."/>
            <person name="Brettin T."/>
            <person name="Bruce D."/>
            <person name="Detter J.C."/>
            <person name="Han C."/>
            <person name="Kuske C."/>
            <person name="Schmutz J."/>
            <person name="Larimer F."/>
            <person name="Land M."/>
            <person name="Hauser L."/>
            <person name="Kyrpides N."/>
            <person name="Kim E.A."/>
            <person name="Richardson P."/>
        </authorList>
    </citation>
    <scope>NUCLEOTIDE SEQUENCE [LARGE SCALE GENOMIC DNA]</scope>
    <source>
        <strain evidence="3">ATCC 700394 / DSM 18823 / ISDg</strain>
    </source>
</reference>
<proteinExistence type="predicted"/>
<accession>A9KIE0</accession>
<protein>
    <recommendedName>
        <fullName evidence="4">DZANK-type domain-containing protein</fullName>
    </recommendedName>
</protein>
<name>A9KIE0_LACP7</name>
<sequence>MRRCEKCGELIGDSVTKCFNCGEITNFANKERTYRCRDCGEPLLRASDKCIKCGGDAESIRLWSEETPMQYESDSIGCLGYFVAILFTPLSCIIAILCYFSNGSEKAKKISIVSAITFLILAGLRILLSIILI</sequence>
<feature type="transmembrane region" description="Helical" evidence="1">
    <location>
        <begin position="112"/>
        <end position="132"/>
    </location>
</feature>
<organism evidence="2 3">
    <name type="scientific">Lachnoclostridium phytofermentans (strain ATCC 700394 / DSM 18823 / ISDg)</name>
    <name type="common">Clostridium phytofermentans</name>
    <dbReference type="NCBI Taxonomy" id="357809"/>
    <lineage>
        <taxon>Bacteria</taxon>
        <taxon>Bacillati</taxon>
        <taxon>Bacillota</taxon>
        <taxon>Clostridia</taxon>
        <taxon>Lachnospirales</taxon>
        <taxon>Lachnospiraceae</taxon>
    </lineage>
</organism>
<dbReference type="EMBL" id="CP000885">
    <property type="protein sequence ID" value="ABX42392.1"/>
    <property type="molecule type" value="Genomic_DNA"/>
</dbReference>
<evidence type="ECO:0000256" key="1">
    <source>
        <dbReference type="SAM" id="Phobius"/>
    </source>
</evidence>
<keyword evidence="1" id="KW-1133">Transmembrane helix</keyword>
<feature type="transmembrane region" description="Helical" evidence="1">
    <location>
        <begin position="79"/>
        <end position="100"/>
    </location>
</feature>
<evidence type="ECO:0000313" key="2">
    <source>
        <dbReference type="EMBL" id="ABX42392.1"/>
    </source>
</evidence>
<dbReference type="Proteomes" id="UP000000370">
    <property type="component" value="Chromosome"/>
</dbReference>
<dbReference type="AlphaFoldDB" id="A9KIE0"/>
<dbReference type="STRING" id="357809.Cphy_2024"/>
<dbReference type="RefSeq" id="WP_012200046.1">
    <property type="nucleotide sequence ID" value="NC_010001.1"/>
</dbReference>
<evidence type="ECO:0000313" key="3">
    <source>
        <dbReference type="Proteomes" id="UP000000370"/>
    </source>
</evidence>
<evidence type="ECO:0008006" key="4">
    <source>
        <dbReference type="Google" id="ProtNLM"/>
    </source>
</evidence>
<dbReference type="HOGENOM" id="CLU_1934150_0_0_9"/>
<dbReference type="OrthoDB" id="1822921at2"/>
<gene>
    <name evidence="2" type="ordered locus">Cphy_2024</name>
</gene>
<dbReference type="KEGG" id="cpy:Cphy_2024"/>
<keyword evidence="1" id="KW-0812">Transmembrane</keyword>
<keyword evidence="1" id="KW-0472">Membrane</keyword>
<keyword evidence="3" id="KW-1185">Reference proteome</keyword>